<dbReference type="PANTHER" id="PTHR21174:SF0">
    <property type="entry name" value="HD PHOSPHOHYDROLASE FAMILY PROTEIN-RELATED"/>
    <property type="match status" value="1"/>
</dbReference>
<dbReference type="GeneID" id="7196862"/>
<evidence type="ECO:0000313" key="2">
    <source>
        <dbReference type="Proteomes" id="UP000000759"/>
    </source>
</evidence>
<organism evidence="1 2">
    <name type="scientific">Phaeodactylum tricornutum (strain CCAP 1055/1)</name>
    <dbReference type="NCBI Taxonomy" id="556484"/>
    <lineage>
        <taxon>Eukaryota</taxon>
        <taxon>Sar</taxon>
        <taxon>Stramenopiles</taxon>
        <taxon>Ochrophyta</taxon>
        <taxon>Bacillariophyta</taxon>
        <taxon>Bacillariophyceae</taxon>
        <taxon>Bacillariophycidae</taxon>
        <taxon>Naviculales</taxon>
        <taxon>Phaeodactylaceae</taxon>
        <taxon>Phaeodactylum</taxon>
    </lineage>
</organism>
<name>B7FQJ3_PHATC</name>
<dbReference type="KEGG" id="pti:PHATRDRAFT_43076"/>
<gene>
    <name evidence="1" type="ORF">PHATRDRAFT_43076</name>
</gene>
<dbReference type="SUPFAM" id="SSF109604">
    <property type="entry name" value="HD-domain/PDEase-like"/>
    <property type="match status" value="1"/>
</dbReference>
<dbReference type="EMBL" id="CM000605">
    <property type="protein sequence ID" value="EEC51345.1"/>
    <property type="molecule type" value="Genomic_DNA"/>
</dbReference>
<dbReference type="InParanoid" id="B7FQJ3"/>
<dbReference type="PANTHER" id="PTHR21174">
    <property type="match status" value="1"/>
</dbReference>
<dbReference type="OrthoDB" id="330671at2759"/>
<protein>
    <submittedName>
        <fullName evidence="1">Uncharacterized protein</fullName>
    </submittedName>
</protein>
<evidence type="ECO:0000313" key="1">
    <source>
        <dbReference type="EMBL" id="EEC51345.1"/>
    </source>
</evidence>
<reference evidence="2" key="2">
    <citation type="submission" date="2008-08" db="EMBL/GenBank/DDBJ databases">
        <authorList>
            <consortium name="Diatom Consortium"/>
            <person name="Grigoriev I."/>
            <person name="Grimwood J."/>
            <person name="Kuo A."/>
            <person name="Otillar R.P."/>
            <person name="Salamov A."/>
            <person name="Detter J.C."/>
            <person name="Lindquist E."/>
            <person name="Shapiro H."/>
            <person name="Lucas S."/>
            <person name="Glavina del Rio T."/>
            <person name="Pitluck S."/>
            <person name="Rokhsar D."/>
            <person name="Bowler C."/>
        </authorList>
    </citation>
    <scope>GENOME REANNOTATION</scope>
    <source>
        <strain evidence="2">CCAP 1055/1</strain>
    </source>
</reference>
<accession>B7FQJ3</accession>
<dbReference type="HOGENOM" id="CLU_051795_2_0_1"/>
<dbReference type="Proteomes" id="UP000000759">
    <property type="component" value="Chromosome 1"/>
</dbReference>
<reference evidence="1 2" key="1">
    <citation type="journal article" date="2008" name="Nature">
        <title>The Phaeodactylum genome reveals the evolutionary history of diatom genomes.</title>
        <authorList>
            <person name="Bowler C."/>
            <person name="Allen A.E."/>
            <person name="Badger J.H."/>
            <person name="Grimwood J."/>
            <person name="Jabbari K."/>
            <person name="Kuo A."/>
            <person name="Maheswari U."/>
            <person name="Martens C."/>
            <person name="Maumus F."/>
            <person name="Otillar R.P."/>
            <person name="Rayko E."/>
            <person name="Salamov A."/>
            <person name="Vandepoele K."/>
            <person name="Beszteri B."/>
            <person name="Gruber A."/>
            <person name="Heijde M."/>
            <person name="Katinka M."/>
            <person name="Mock T."/>
            <person name="Valentin K."/>
            <person name="Verret F."/>
            <person name="Berges J.A."/>
            <person name="Brownlee C."/>
            <person name="Cadoret J.P."/>
            <person name="Chiovitti A."/>
            <person name="Choi C.J."/>
            <person name="Coesel S."/>
            <person name="De Martino A."/>
            <person name="Detter J.C."/>
            <person name="Durkin C."/>
            <person name="Falciatore A."/>
            <person name="Fournet J."/>
            <person name="Haruta M."/>
            <person name="Huysman M.J."/>
            <person name="Jenkins B.D."/>
            <person name="Jiroutova K."/>
            <person name="Jorgensen R.E."/>
            <person name="Joubert Y."/>
            <person name="Kaplan A."/>
            <person name="Kroger N."/>
            <person name="Kroth P.G."/>
            <person name="La Roche J."/>
            <person name="Lindquist E."/>
            <person name="Lommer M."/>
            <person name="Martin-Jezequel V."/>
            <person name="Lopez P.J."/>
            <person name="Lucas S."/>
            <person name="Mangogna M."/>
            <person name="McGinnis K."/>
            <person name="Medlin L.K."/>
            <person name="Montsant A."/>
            <person name="Oudot-Le Secq M.P."/>
            <person name="Napoli C."/>
            <person name="Obornik M."/>
            <person name="Parker M.S."/>
            <person name="Petit J.L."/>
            <person name="Porcel B.M."/>
            <person name="Poulsen N."/>
            <person name="Robison M."/>
            <person name="Rychlewski L."/>
            <person name="Rynearson T.A."/>
            <person name="Schmutz J."/>
            <person name="Shapiro H."/>
            <person name="Siaut M."/>
            <person name="Stanley M."/>
            <person name="Sussman M.R."/>
            <person name="Taylor A.R."/>
            <person name="Vardi A."/>
            <person name="von Dassow P."/>
            <person name="Vyverman W."/>
            <person name="Willis A."/>
            <person name="Wyrwicz L.S."/>
            <person name="Rokhsar D.S."/>
            <person name="Weissenbach J."/>
            <person name="Armbrust E.V."/>
            <person name="Green B.R."/>
            <person name="Van de Peer Y."/>
            <person name="Grigoriev I.V."/>
        </authorList>
    </citation>
    <scope>NUCLEOTIDE SEQUENCE [LARGE SCALE GENOMIC DNA]</scope>
    <source>
        <strain evidence="1 2">CCAP 1055/1</strain>
    </source>
</reference>
<dbReference type="RefSeq" id="XP_002176882.1">
    <property type="nucleotide sequence ID" value="XM_002176846.1"/>
</dbReference>
<dbReference type="AlphaFoldDB" id="B7FQJ3"/>
<dbReference type="OMA" id="EPHRAYH"/>
<dbReference type="InterPro" id="IPR009218">
    <property type="entry name" value="HD_phosphohydro"/>
</dbReference>
<dbReference type="PaxDb" id="2850-Phatr43076"/>
<dbReference type="eggNOG" id="ENOG502RDDY">
    <property type="taxonomic scope" value="Eukaryota"/>
</dbReference>
<keyword evidence="2" id="KW-1185">Reference proteome</keyword>
<sequence length="257" mass="29618">MDAHAEALRSDPYTSNGTFSATNRPGCYELLSRMWIRATDGLVADRSKGDEWFGRLWKLHTETTRFYHTAVHLEEMLHFFRVLEERGCMSGVSETERQAILLSIFFHDAIYESRSSSNEENSAQLFQEFCRDTKSPDAVVNTLVDEFILATKTHMTSDNHTVALATFLDLDMAVLGKHLESYISYASMIRREYDFIPHDTYCQKRADVLEAFMGNRVFGTKVMYDAFEERAKENVRYEVDLLRAGSIPKKLVSVMFI</sequence>
<proteinExistence type="predicted"/>